<evidence type="ECO:0000256" key="1">
    <source>
        <dbReference type="SAM" id="Phobius"/>
    </source>
</evidence>
<organism evidence="3 4">
    <name type="scientific">Octopus vulgaris</name>
    <name type="common">Common octopus</name>
    <dbReference type="NCBI Taxonomy" id="6645"/>
    <lineage>
        <taxon>Eukaryota</taxon>
        <taxon>Metazoa</taxon>
        <taxon>Spiralia</taxon>
        <taxon>Lophotrochozoa</taxon>
        <taxon>Mollusca</taxon>
        <taxon>Cephalopoda</taxon>
        <taxon>Coleoidea</taxon>
        <taxon>Octopodiformes</taxon>
        <taxon>Octopoda</taxon>
        <taxon>Incirrata</taxon>
        <taxon>Octopodidae</taxon>
        <taxon>Octopus</taxon>
    </lineage>
</organism>
<keyword evidence="2" id="KW-0732">Signal</keyword>
<evidence type="ECO:0000256" key="2">
    <source>
        <dbReference type="SAM" id="SignalP"/>
    </source>
</evidence>
<accession>A0AA36BHV2</accession>
<feature type="chain" id="PRO_5041268649" evidence="2">
    <location>
        <begin position="18"/>
        <end position="109"/>
    </location>
</feature>
<keyword evidence="1" id="KW-0812">Transmembrane</keyword>
<dbReference type="AlphaFoldDB" id="A0AA36BHV2"/>
<gene>
    <name evidence="3" type="ORF">OCTVUL_1B008812</name>
</gene>
<proteinExistence type="predicted"/>
<sequence>MLKMIALFFSGVIPVLMLKCISPAAPSVDAVIVLDASTVDADAVVVVGVTVVSFDACVVVVLKVSVQTNILQRHRQEMGKNNDFKSDLRNMSDICRSKDEDGDDDNDDA</sequence>
<evidence type="ECO:0000313" key="3">
    <source>
        <dbReference type="EMBL" id="CAI9734339.1"/>
    </source>
</evidence>
<keyword evidence="1" id="KW-0472">Membrane</keyword>
<feature type="signal peptide" evidence="2">
    <location>
        <begin position="1"/>
        <end position="17"/>
    </location>
</feature>
<name>A0AA36BHV2_OCTVU</name>
<keyword evidence="4" id="KW-1185">Reference proteome</keyword>
<keyword evidence="1" id="KW-1133">Transmembrane helix</keyword>
<reference evidence="3" key="1">
    <citation type="submission" date="2023-08" db="EMBL/GenBank/DDBJ databases">
        <authorList>
            <person name="Alioto T."/>
            <person name="Alioto T."/>
            <person name="Gomez Garrido J."/>
        </authorList>
    </citation>
    <scope>NUCLEOTIDE SEQUENCE</scope>
</reference>
<dbReference type="Proteomes" id="UP001162480">
    <property type="component" value="Chromosome 16"/>
</dbReference>
<evidence type="ECO:0000313" key="4">
    <source>
        <dbReference type="Proteomes" id="UP001162480"/>
    </source>
</evidence>
<protein>
    <submittedName>
        <fullName evidence="3">Uncharacterized protein</fullName>
    </submittedName>
</protein>
<feature type="transmembrane region" description="Helical" evidence="1">
    <location>
        <begin position="43"/>
        <end position="66"/>
    </location>
</feature>
<dbReference type="EMBL" id="OX597829">
    <property type="protein sequence ID" value="CAI9734339.1"/>
    <property type="molecule type" value="Genomic_DNA"/>
</dbReference>